<feature type="transmembrane region" description="Helical" evidence="5">
    <location>
        <begin position="231"/>
        <end position="250"/>
    </location>
</feature>
<sequence length="441" mass="47117">MKSSVAQRSIALKPTLRLWDAIALIVGMVIGAGIFETPALVAATVGSLPAVMFVWLLGGGISLIGALCYAELATTYPDPGGNYTYLKRAFGDRIAFLFSWARMTVIQPGSIALLAFVLGDYATQLWSLGAYSVAWYAIGGIALFTGLNLLGMRQSRGAQNLLAIAEVLGLLIVIVIGLSSTPEASTAPTQSAANPLGASLIFVLLSYGGWNEAAYISAELKHVERNMVRSLLWSIGIISTIYLLLNLAYVRGLGLSGMIQSKAIAADLMRQALGEPGGQLISVLVAIAALSSLNATILTGARTNYALGRDFSFFSRLGGWNSYSSTPTSALIAQGAIAIVLVILGSLQRQGFETMVDYTAPVFWLFFLLTSASLLFLRQRDPQRNRPFKVPFYPVLPVLFCLVCGYMLYSSLTYTGWGAIVGVIVLLAGLPVLLFAEKSRA</sequence>
<comment type="subcellular location">
    <subcellularLocation>
        <location evidence="1">Membrane</location>
        <topology evidence="1">Multi-pass membrane protein</topology>
    </subcellularLocation>
</comment>
<feature type="transmembrane region" description="Helical" evidence="5">
    <location>
        <begin position="280"/>
        <end position="301"/>
    </location>
</feature>
<dbReference type="Proteomes" id="UP000238762">
    <property type="component" value="Unassembled WGS sequence"/>
</dbReference>
<feature type="transmembrane region" description="Helical" evidence="5">
    <location>
        <begin position="192"/>
        <end position="210"/>
    </location>
</feature>
<reference evidence="6 7" key="1">
    <citation type="submission" date="2018-02" db="EMBL/GenBank/DDBJ databases">
        <authorList>
            <person name="Cohen D.B."/>
            <person name="Kent A.D."/>
        </authorList>
    </citation>
    <scope>NUCLEOTIDE SEQUENCE [LARGE SCALE GENOMIC DNA]</scope>
    <source>
        <strain evidence="6 7">CCAP 1448/3</strain>
    </source>
</reference>
<evidence type="ECO:0000313" key="7">
    <source>
        <dbReference type="Proteomes" id="UP000238762"/>
    </source>
</evidence>
<keyword evidence="4 5" id="KW-0472">Membrane</keyword>
<dbReference type="GO" id="GO:0015179">
    <property type="term" value="F:L-amino acid transmembrane transporter activity"/>
    <property type="evidence" value="ECO:0007669"/>
    <property type="project" value="TreeGrafter"/>
</dbReference>
<reference evidence="6 7" key="2">
    <citation type="submission" date="2018-03" db="EMBL/GenBank/DDBJ databases">
        <title>The ancient ancestry and fast evolution of plastids.</title>
        <authorList>
            <person name="Moore K.R."/>
            <person name="Magnabosco C."/>
            <person name="Momper L."/>
            <person name="Gold D.A."/>
            <person name="Bosak T."/>
            <person name="Fournier G.P."/>
        </authorList>
    </citation>
    <scope>NUCLEOTIDE SEQUENCE [LARGE SCALE GENOMIC DNA]</scope>
    <source>
        <strain evidence="6 7">CCAP 1448/3</strain>
    </source>
</reference>
<comment type="caution">
    <text evidence="6">The sequence shown here is derived from an EMBL/GenBank/DDBJ whole genome shotgun (WGS) entry which is preliminary data.</text>
</comment>
<keyword evidence="7" id="KW-1185">Reference proteome</keyword>
<dbReference type="Gene3D" id="1.20.1740.10">
    <property type="entry name" value="Amino acid/polyamine transporter I"/>
    <property type="match status" value="1"/>
</dbReference>
<evidence type="ECO:0000256" key="5">
    <source>
        <dbReference type="SAM" id="Phobius"/>
    </source>
</evidence>
<feature type="transmembrane region" description="Helical" evidence="5">
    <location>
        <begin position="322"/>
        <end position="346"/>
    </location>
</feature>
<gene>
    <name evidence="6" type="ORF">C7B64_15980</name>
</gene>
<feature type="transmembrane region" description="Helical" evidence="5">
    <location>
        <begin position="415"/>
        <end position="436"/>
    </location>
</feature>
<feature type="transmembrane region" description="Helical" evidence="5">
    <location>
        <begin position="94"/>
        <end position="118"/>
    </location>
</feature>
<evidence type="ECO:0000256" key="3">
    <source>
        <dbReference type="ARBA" id="ARBA00022989"/>
    </source>
</evidence>
<dbReference type="EMBL" id="PVWJ01000083">
    <property type="protein sequence ID" value="PSB01884.1"/>
    <property type="molecule type" value="Genomic_DNA"/>
</dbReference>
<keyword evidence="3 5" id="KW-1133">Transmembrane helix</keyword>
<dbReference type="GO" id="GO:0016020">
    <property type="term" value="C:membrane"/>
    <property type="evidence" value="ECO:0007669"/>
    <property type="project" value="UniProtKB-SubCell"/>
</dbReference>
<dbReference type="AlphaFoldDB" id="A0A2T1C107"/>
<dbReference type="Pfam" id="PF13520">
    <property type="entry name" value="AA_permease_2"/>
    <property type="match status" value="1"/>
</dbReference>
<dbReference type="OrthoDB" id="3181223at2"/>
<dbReference type="PANTHER" id="PTHR11785">
    <property type="entry name" value="AMINO ACID TRANSPORTER"/>
    <property type="match status" value="1"/>
</dbReference>
<feature type="transmembrane region" description="Helical" evidence="5">
    <location>
        <begin position="21"/>
        <end position="46"/>
    </location>
</feature>
<evidence type="ECO:0000256" key="1">
    <source>
        <dbReference type="ARBA" id="ARBA00004141"/>
    </source>
</evidence>
<dbReference type="InterPro" id="IPR002293">
    <property type="entry name" value="AA/rel_permease1"/>
</dbReference>
<evidence type="ECO:0000256" key="4">
    <source>
        <dbReference type="ARBA" id="ARBA00023136"/>
    </source>
</evidence>
<dbReference type="PIRSF" id="PIRSF006060">
    <property type="entry name" value="AA_transporter"/>
    <property type="match status" value="1"/>
</dbReference>
<keyword evidence="2 5" id="KW-0812">Transmembrane</keyword>
<name>A0A2T1C107_9CYAN</name>
<protein>
    <submittedName>
        <fullName evidence="6">Amino acid permease</fullName>
    </submittedName>
</protein>
<feature type="transmembrane region" description="Helical" evidence="5">
    <location>
        <begin position="52"/>
        <end position="73"/>
    </location>
</feature>
<evidence type="ECO:0000313" key="6">
    <source>
        <dbReference type="EMBL" id="PSB01884.1"/>
    </source>
</evidence>
<accession>A0A2T1C107</accession>
<feature type="transmembrane region" description="Helical" evidence="5">
    <location>
        <begin position="358"/>
        <end position="378"/>
    </location>
</feature>
<evidence type="ECO:0000256" key="2">
    <source>
        <dbReference type="ARBA" id="ARBA00022692"/>
    </source>
</evidence>
<dbReference type="PANTHER" id="PTHR11785:SF512">
    <property type="entry name" value="SOBREMESA, ISOFORM B"/>
    <property type="match status" value="1"/>
</dbReference>
<feature type="transmembrane region" description="Helical" evidence="5">
    <location>
        <begin position="161"/>
        <end position="180"/>
    </location>
</feature>
<feature type="transmembrane region" description="Helical" evidence="5">
    <location>
        <begin position="390"/>
        <end position="409"/>
    </location>
</feature>
<feature type="transmembrane region" description="Helical" evidence="5">
    <location>
        <begin position="130"/>
        <end position="149"/>
    </location>
</feature>
<organism evidence="6 7">
    <name type="scientific">Merismopedia glauca CCAP 1448/3</name>
    <dbReference type="NCBI Taxonomy" id="1296344"/>
    <lineage>
        <taxon>Bacteria</taxon>
        <taxon>Bacillati</taxon>
        <taxon>Cyanobacteriota</taxon>
        <taxon>Cyanophyceae</taxon>
        <taxon>Synechococcales</taxon>
        <taxon>Merismopediaceae</taxon>
        <taxon>Merismopedia</taxon>
    </lineage>
</organism>
<dbReference type="InterPro" id="IPR050598">
    <property type="entry name" value="AminoAcid_Transporter"/>
</dbReference>
<proteinExistence type="predicted"/>